<dbReference type="OrthoDB" id="10617369at2759"/>
<proteinExistence type="predicted"/>
<feature type="compositionally biased region" description="Polar residues" evidence="1">
    <location>
        <begin position="39"/>
        <end position="49"/>
    </location>
</feature>
<dbReference type="AlphaFoldDB" id="A0A0V1FPB5"/>
<gene>
    <name evidence="2" type="ORF">T4D_9732</name>
</gene>
<evidence type="ECO:0000313" key="2">
    <source>
        <dbReference type="EMBL" id="KRY87867.1"/>
    </source>
</evidence>
<protein>
    <submittedName>
        <fullName evidence="2">Uncharacterized protein</fullName>
    </submittedName>
</protein>
<sequence length="207" mass="23520">MAEQKEQTESNSERARLAKGTQTDKHRHGAKLILRPRPGNNTRNYTGKNRNWRKSGEQSRAYTVQKAEILKRQSSMKSPQHVVVNKQSFIRLRRKVDFNELRARHACLIDLLANRPRRTIGPPAGTSCELGTRIQLAGREKSKELCCATAISSYLYSFVVLVPRSAVQKCQQQLDLIGVADWQLSAGNTCIVNCELFSHIHLRPWLS</sequence>
<evidence type="ECO:0000256" key="1">
    <source>
        <dbReference type="SAM" id="MobiDB-lite"/>
    </source>
</evidence>
<accession>A0A0V1FPB5</accession>
<dbReference type="Proteomes" id="UP000054995">
    <property type="component" value="Unassembled WGS sequence"/>
</dbReference>
<organism evidence="2 3">
    <name type="scientific">Trichinella pseudospiralis</name>
    <name type="common">Parasitic roundworm</name>
    <dbReference type="NCBI Taxonomy" id="6337"/>
    <lineage>
        <taxon>Eukaryota</taxon>
        <taxon>Metazoa</taxon>
        <taxon>Ecdysozoa</taxon>
        <taxon>Nematoda</taxon>
        <taxon>Enoplea</taxon>
        <taxon>Dorylaimia</taxon>
        <taxon>Trichinellida</taxon>
        <taxon>Trichinellidae</taxon>
        <taxon>Trichinella</taxon>
    </lineage>
</organism>
<dbReference type="EMBL" id="JYDT01000049">
    <property type="protein sequence ID" value="KRY87867.1"/>
    <property type="molecule type" value="Genomic_DNA"/>
</dbReference>
<evidence type="ECO:0000313" key="3">
    <source>
        <dbReference type="Proteomes" id="UP000054995"/>
    </source>
</evidence>
<reference evidence="2 3" key="1">
    <citation type="submission" date="2015-01" db="EMBL/GenBank/DDBJ databases">
        <title>Evolution of Trichinella species and genotypes.</title>
        <authorList>
            <person name="Korhonen P.K."/>
            <person name="Edoardo P."/>
            <person name="Giuseppe L.R."/>
            <person name="Gasser R.B."/>
        </authorList>
    </citation>
    <scope>NUCLEOTIDE SEQUENCE [LARGE SCALE GENOMIC DNA]</scope>
    <source>
        <strain evidence="2">ISS470</strain>
    </source>
</reference>
<name>A0A0V1FPB5_TRIPS</name>
<comment type="caution">
    <text evidence="2">The sequence shown here is derived from an EMBL/GenBank/DDBJ whole genome shotgun (WGS) entry which is preliminary data.</text>
</comment>
<feature type="region of interest" description="Disordered" evidence="1">
    <location>
        <begin position="1"/>
        <end position="58"/>
    </location>
</feature>
<keyword evidence="3" id="KW-1185">Reference proteome</keyword>
<feature type="compositionally biased region" description="Basic and acidic residues" evidence="1">
    <location>
        <begin position="1"/>
        <end position="16"/>
    </location>
</feature>